<dbReference type="AlphaFoldDB" id="A0A0T9RUA9"/>
<evidence type="ECO:0000313" key="2">
    <source>
        <dbReference type="Proteomes" id="UP000038204"/>
    </source>
</evidence>
<dbReference type="RefSeq" id="WP_049602243.1">
    <property type="nucleotide sequence ID" value="NZ_CPZI01000063.1"/>
</dbReference>
<dbReference type="EMBL" id="CQBK01000118">
    <property type="protein sequence ID" value="CNI85552.1"/>
    <property type="molecule type" value="Genomic_DNA"/>
</dbReference>
<reference evidence="1 2" key="1">
    <citation type="submission" date="2015-03" db="EMBL/GenBank/DDBJ databases">
        <authorList>
            <person name="Murphy D."/>
        </authorList>
    </citation>
    <scope>NUCLEOTIDE SEQUENCE [LARGE SCALE GENOMIC DNA]</scope>
    <source>
        <strain evidence="1 2">Y233</strain>
    </source>
</reference>
<sequence length="162" mass="18904">MSDFKFWRWDKKPRTMLRFIKPGDIFCFRLDGEKYCFGRIISEMSVGHVAEIFDFISSLPEITEGDISHSLRLTELIVLDTYTLFDKKIEPEGDWRIIGHQDSYTPTNVENTYFTYGIGNSCKKVDIFNNEVPITESEARKIPELVPLRDVHIKELIKSYIG</sequence>
<protein>
    <submittedName>
        <fullName evidence="1">Putative cytoplasmic protein</fullName>
    </submittedName>
</protein>
<dbReference type="InterPro" id="IPR029278">
    <property type="entry name" value="Imm26"/>
</dbReference>
<gene>
    <name evidence="1" type="ORF">ERS008667_04465</name>
</gene>
<evidence type="ECO:0000313" key="1">
    <source>
        <dbReference type="EMBL" id="CNI85552.1"/>
    </source>
</evidence>
<accession>A0A0T9RUA9</accession>
<dbReference type="Pfam" id="PF15428">
    <property type="entry name" value="Imm26"/>
    <property type="match status" value="1"/>
</dbReference>
<proteinExistence type="predicted"/>
<organism evidence="1 2">
    <name type="scientific">Yersinia similis</name>
    <dbReference type="NCBI Taxonomy" id="367190"/>
    <lineage>
        <taxon>Bacteria</taxon>
        <taxon>Pseudomonadati</taxon>
        <taxon>Pseudomonadota</taxon>
        <taxon>Gammaproteobacteria</taxon>
        <taxon>Enterobacterales</taxon>
        <taxon>Yersiniaceae</taxon>
        <taxon>Yersinia</taxon>
    </lineage>
</organism>
<name>A0A0T9RUA9_9GAMM</name>
<dbReference type="Proteomes" id="UP000038204">
    <property type="component" value="Unassembled WGS sequence"/>
</dbReference>